<organism evidence="1 2">
    <name type="scientific">Halomarina halobia</name>
    <dbReference type="NCBI Taxonomy" id="3033386"/>
    <lineage>
        <taxon>Archaea</taxon>
        <taxon>Methanobacteriati</taxon>
        <taxon>Methanobacteriota</taxon>
        <taxon>Stenosarchaea group</taxon>
        <taxon>Halobacteria</taxon>
        <taxon>Halobacteriales</taxon>
        <taxon>Natronomonadaceae</taxon>
        <taxon>Halomarina</taxon>
    </lineage>
</organism>
<keyword evidence="2" id="KW-1185">Reference proteome</keyword>
<dbReference type="InterPro" id="IPR046249">
    <property type="entry name" value="DUF6282"/>
</dbReference>
<protein>
    <submittedName>
        <fullName evidence="1">DUF6282 family protein</fullName>
    </submittedName>
</protein>
<dbReference type="Proteomes" id="UP001596547">
    <property type="component" value="Unassembled WGS sequence"/>
</dbReference>
<dbReference type="Gene3D" id="3.20.20.140">
    <property type="entry name" value="Metal-dependent hydrolases"/>
    <property type="match status" value="1"/>
</dbReference>
<accession>A0ABD6AF22</accession>
<dbReference type="Pfam" id="PF19799">
    <property type="entry name" value="DUF6282"/>
    <property type="match status" value="1"/>
</dbReference>
<name>A0ABD6AF22_9EURY</name>
<comment type="caution">
    <text evidence="1">The sequence shown here is derived from an EMBL/GenBank/DDBJ whole genome shotgun (WGS) entry which is preliminary data.</text>
</comment>
<dbReference type="EMBL" id="JBHTBF010000003">
    <property type="protein sequence ID" value="MFC7318862.1"/>
    <property type="molecule type" value="Genomic_DNA"/>
</dbReference>
<sequence length="284" mass="30097">MSVSLEGAVDLHVHSAPDLIERYAYDLDIAREARNAGMRGLVVKSHVLPTVGRVDQVNRALGEEILYGGVALNAGTGGVNPEAVRIALELGGRIVWLPTAWSANHARQERRAGADSFVGQRLPGPDEELSVARDGSLLDETRAVIDLVAEHDAVLGTGHVTADEIETVVSACADRGADVLVNHPFFRITDLSIATQESLADRGAMLEYCAYAVDSTAEHSAERVAAAVARIGPEHCLLATDYGQVGNPPVDGLAAFARSVVDAGLSETTVQRLIRDRPADLLGL</sequence>
<proteinExistence type="predicted"/>
<evidence type="ECO:0000313" key="2">
    <source>
        <dbReference type="Proteomes" id="UP001596547"/>
    </source>
</evidence>
<dbReference type="RefSeq" id="WP_379794660.1">
    <property type="nucleotide sequence ID" value="NZ_JBHTBF010000003.1"/>
</dbReference>
<dbReference type="SUPFAM" id="SSF51556">
    <property type="entry name" value="Metallo-dependent hydrolases"/>
    <property type="match status" value="1"/>
</dbReference>
<reference evidence="1 2" key="1">
    <citation type="journal article" date="2019" name="Int. J. Syst. Evol. Microbiol.">
        <title>The Global Catalogue of Microorganisms (GCM) 10K type strain sequencing project: providing services to taxonomists for standard genome sequencing and annotation.</title>
        <authorList>
            <consortium name="The Broad Institute Genomics Platform"/>
            <consortium name="The Broad Institute Genome Sequencing Center for Infectious Disease"/>
            <person name="Wu L."/>
            <person name="Ma J."/>
        </authorList>
    </citation>
    <scope>NUCLEOTIDE SEQUENCE [LARGE SCALE GENOMIC DNA]</scope>
    <source>
        <strain evidence="1 2">PSR21</strain>
    </source>
</reference>
<gene>
    <name evidence="1" type="ORF">ACFQPE_18960</name>
</gene>
<dbReference type="AlphaFoldDB" id="A0ABD6AF22"/>
<evidence type="ECO:0000313" key="1">
    <source>
        <dbReference type="EMBL" id="MFC7318862.1"/>
    </source>
</evidence>
<dbReference type="InterPro" id="IPR032466">
    <property type="entry name" value="Metal_Hydrolase"/>
</dbReference>